<evidence type="ECO:0000313" key="3">
    <source>
        <dbReference type="Proteomes" id="UP001320898"/>
    </source>
</evidence>
<comment type="caution">
    <text evidence="2">The sequence shown here is derived from an EMBL/GenBank/DDBJ whole genome shotgun (WGS) entry which is preliminary data.</text>
</comment>
<gene>
    <name evidence="2" type="ORF">MUB46_09035</name>
</gene>
<dbReference type="AlphaFoldDB" id="A0AAW5QVA4"/>
<dbReference type="InterPro" id="IPR018642">
    <property type="entry name" value="DUF2066"/>
</dbReference>
<proteinExistence type="predicted"/>
<feature type="signal peptide" evidence="1">
    <location>
        <begin position="1"/>
        <end position="20"/>
    </location>
</feature>
<evidence type="ECO:0000313" key="2">
    <source>
        <dbReference type="EMBL" id="MCT8971996.1"/>
    </source>
</evidence>
<keyword evidence="3" id="KW-1185">Reference proteome</keyword>
<evidence type="ECO:0000256" key="1">
    <source>
        <dbReference type="SAM" id="SignalP"/>
    </source>
</evidence>
<dbReference type="EMBL" id="JALIDZ010000004">
    <property type="protein sequence ID" value="MCT8971996.1"/>
    <property type="molecule type" value="Genomic_DNA"/>
</dbReference>
<sequence>MIVAVLAVAVPAMAAMAALAAGGAVADESLYRARTVVTGSGADALAASLPRCLAAVLVKVSGDPSLDTDPAVAALAGAADGLVAAATFRDRMAGIPVHDEQGSRDRPHVLTVDFVPDRIDAALATLGRRPWPAPRPGLFLRVDVRNDGGDFALTRDGARGRDMREALAEAADRFGLRVTLPRADGKADARQDGADPEDFLPLSGRLAWDPGTLGWTAHWRLEAPDGPRAWSIRGVSFDAAFRDGVGGAARILSGNGDPG</sequence>
<accession>A0AAW5QVA4</accession>
<dbReference type="Pfam" id="PF09839">
    <property type="entry name" value="DUF2066"/>
    <property type="match status" value="1"/>
</dbReference>
<name>A0AAW5QVA4_9HYPH</name>
<dbReference type="Proteomes" id="UP001320898">
    <property type="component" value="Unassembled WGS sequence"/>
</dbReference>
<keyword evidence="1" id="KW-0732">Signal</keyword>
<dbReference type="RefSeq" id="WP_261615576.1">
    <property type="nucleotide sequence ID" value="NZ_JALIDZ010000004.1"/>
</dbReference>
<protein>
    <submittedName>
        <fullName evidence="2">DUF2066 domain-containing protein</fullName>
    </submittedName>
</protein>
<organism evidence="2 3">
    <name type="scientific">Microbaculum marinisediminis</name>
    <dbReference type="NCBI Taxonomy" id="2931392"/>
    <lineage>
        <taxon>Bacteria</taxon>
        <taxon>Pseudomonadati</taxon>
        <taxon>Pseudomonadota</taxon>
        <taxon>Alphaproteobacteria</taxon>
        <taxon>Hyphomicrobiales</taxon>
        <taxon>Tepidamorphaceae</taxon>
        <taxon>Microbaculum</taxon>
    </lineage>
</organism>
<reference evidence="2 3" key="1">
    <citation type="submission" date="2022-04" db="EMBL/GenBank/DDBJ databases">
        <authorList>
            <person name="Ye Y.-Q."/>
            <person name="Du Z.-J."/>
        </authorList>
    </citation>
    <scope>NUCLEOTIDE SEQUENCE [LARGE SCALE GENOMIC DNA]</scope>
    <source>
        <strain evidence="2 3">A6E488</strain>
    </source>
</reference>
<feature type="chain" id="PRO_5043644351" evidence="1">
    <location>
        <begin position="21"/>
        <end position="259"/>
    </location>
</feature>